<organism evidence="2 3">
    <name type="scientific">Liparis tanakae</name>
    <name type="common">Tanaka's snailfish</name>
    <dbReference type="NCBI Taxonomy" id="230148"/>
    <lineage>
        <taxon>Eukaryota</taxon>
        <taxon>Metazoa</taxon>
        <taxon>Chordata</taxon>
        <taxon>Craniata</taxon>
        <taxon>Vertebrata</taxon>
        <taxon>Euteleostomi</taxon>
        <taxon>Actinopterygii</taxon>
        <taxon>Neopterygii</taxon>
        <taxon>Teleostei</taxon>
        <taxon>Neoteleostei</taxon>
        <taxon>Acanthomorphata</taxon>
        <taxon>Eupercaria</taxon>
        <taxon>Perciformes</taxon>
        <taxon>Cottioidei</taxon>
        <taxon>Cottales</taxon>
        <taxon>Liparidae</taxon>
        <taxon>Liparis</taxon>
    </lineage>
</organism>
<gene>
    <name evidence="2" type="ORF">EYF80_030491</name>
</gene>
<feature type="region of interest" description="Disordered" evidence="1">
    <location>
        <begin position="49"/>
        <end position="85"/>
    </location>
</feature>
<evidence type="ECO:0000256" key="1">
    <source>
        <dbReference type="SAM" id="MobiDB-lite"/>
    </source>
</evidence>
<protein>
    <submittedName>
        <fullName evidence="2">Uncharacterized protein</fullName>
    </submittedName>
</protein>
<reference evidence="2 3" key="1">
    <citation type="submission" date="2019-03" db="EMBL/GenBank/DDBJ databases">
        <title>First draft genome of Liparis tanakae, snailfish: a comprehensive survey of snailfish specific genes.</title>
        <authorList>
            <person name="Kim W."/>
            <person name="Song I."/>
            <person name="Jeong J.-H."/>
            <person name="Kim D."/>
            <person name="Kim S."/>
            <person name="Ryu S."/>
            <person name="Song J.Y."/>
            <person name="Lee S.K."/>
        </authorList>
    </citation>
    <scope>NUCLEOTIDE SEQUENCE [LARGE SCALE GENOMIC DNA]</scope>
    <source>
        <tissue evidence="2">Muscle</tissue>
    </source>
</reference>
<dbReference type="Proteomes" id="UP000314294">
    <property type="component" value="Unassembled WGS sequence"/>
</dbReference>
<dbReference type="EMBL" id="SRLO01000359">
    <property type="protein sequence ID" value="TNN59304.1"/>
    <property type="molecule type" value="Genomic_DNA"/>
</dbReference>
<evidence type="ECO:0000313" key="2">
    <source>
        <dbReference type="EMBL" id="TNN59304.1"/>
    </source>
</evidence>
<feature type="compositionally biased region" description="Basic residues" evidence="1">
    <location>
        <begin position="51"/>
        <end position="64"/>
    </location>
</feature>
<accession>A0A4Z2H3B4</accession>
<comment type="caution">
    <text evidence="2">The sequence shown here is derived from an EMBL/GenBank/DDBJ whole genome shotgun (WGS) entry which is preliminary data.</text>
</comment>
<proteinExistence type="predicted"/>
<evidence type="ECO:0000313" key="3">
    <source>
        <dbReference type="Proteomes" id="UP000314294"/>
    </source>
</evidence>
<dbReference type="AlphaFoldDB" id="A0A4Z2H3B4"/>
<keyword evidence="3" id="KW-1185">Reference proteome</keyword>
<sequence length="85" mass="9976">MEAREKELTVKYLSRTSEKLDPLTNQPSGTTSVCSHWITRALSSLRDPRLKLRRARRKSERRRKGEPTEEEEDEEDSVWKECTNG</sequence>
<name>A0A4Z2H3B4_9TELE</name>